<dbReference type="SUPFAM" id="SSF53383">
    <property type="entry name" value="PLP-dependent transferases"/>
    <property type="match status" value="1"/>
</dbReference>
<dbReference type="InterPro" id="IPR004839">
    <property type="entry name" value="Aminotransferase_I/II_large"/>
</dbReference>
<comment type="cofactor">
    <cofactor evidence="1 6">
        <name>pyridoxal 5'-phosphate</name>
        <dbReference type="ChEBI" id="CHEBI:597326"/>
    </cofactor>
</comment>
<keyword evidence="3 6" id="KW-0032">Aminotransferase</keyword>
<dbReference type="AlphaFoldDB" id="A0AA37W745"/>
<dbReference type="Gene3D" id="3.90.1150.10">
    <property type="entry name" value="Aspartate Aminotransferase, domain 1"/>
    <property type="match status" value="1"/>
</dbReference>
<dbReference type="FunFam" id="3.40.640.10:FF:000033">
    <property type="entry name" value="Aspartate aminotransferase"/>
    <property type="match status" value="1"/>
</dbReference>
<sequence>MDVQLSDRVQQIKPSPTLAVTNRAAELRAAGKDIIGLGAGEPDFDTPDHIKQAAIEALNNGFTKYTAVDGTPSLKKAIINKFKQDNGLDYEANQILVSCGGKQSFFNLALALLNKGDEVIIPAPYWVSYPDMVRMAEGEPVIIETTIESRFKVTAEQLESAITDKTRLFVINSPSNPTGVAYTKAELKALADVLLKHPSILIATDDMYEHITWNEEGFNNILNVCPELYDRTIVLNGVSKAYSMTGWRIGYAGGPAKLIGAMKKIQSQSTSNPTSIAQYAAEAALAGDQNCVAQMVTEFKKRHDYVVSALNEIPGVECIEGDGTFYVFPSAQKVIDSSDKLSNDLDLAEYLLESGVAVVPGSAFGSPGNMRLSFATSMAILEDAIARIKKAIEAL</sequence>
<dbReference type="PANTHER" id="PTHR46383">
    <property type="entry name" value="ASPARTATE AMINOTRANSFERASE"/>
    <property type="match status" value="1"/>
</dbReference>
<dbReference type="EC" id="2.6.1.-" evidence="6"/>
<dbReference type="CDD" id="cd00609">
    <property type="entry name" value="AAT_like"/>
    <property type="match status" value="1"/>
</dbReference>
<dbReference type="InterPro" id="IPR015424">
    <property type="entry name" value="PyrdxlP-dep_Trfase"/>
</dbReference>
<feature type="domain" description="Aminotransferase class I/classII large" evidence="7">
    <location>
        <begin position="32"/>
        <end position="388"/>
    </location>
</feature>
<dbReference type="InterPro" id="IPR050596">
    <property type="entry name" value="AspAT/PAT-like"/>
</dbReference>
<dbReference type="GO" id="GO:0006520">
    <property type="term" value="P:amino acid metabolic process"/>
    <property type="evidence" value="ECO:0007669"/>
    <property type="project" value="InterPro"/>
</dbReference>
<comment type="caution">
    <text evidence="8">The sequence shown here is derived from an EMBL/GenBank/DDBJ whole genome shotgun (WGS) entry which is preliminary data.</text>
</comment>
<evidence type="ECO:0000313" key="8">
    <source>
        <dbReference type="EMBL" id="GLQ30958.1"/>
    </source>
</evidence>
<gene>
    <name evidence="8" type="primary">aspC</name>
    <name evidence="8" type="ORF">GCM10007876_14370</name>
</gene>
<evidence type="ECO:0000256" key="3">
    <source>
        <dbReference type="ARBA" id="ARBA00022576"/>
    </source>
</evidence>
<dbReference type="RefSeq" id="WP_284380399.1">
    <property type="nucleotide sequence ID" value="NZ_BSNM01000011.1"/>
</dbReference>
<keyword evidence="9" id="KW-1185">Reference proteome</keyword>
<evidence type="ECO:0000256" key="2">
    <source>
        <dbReference type="ARBA" id="ARBA00007441"/>
    </source>
</evidence>
<dbReference type="GO" id="GO:0008483">
    <property type="term" value="F:transaminase activity"/>
    <property type="evidence" value="ECO:0007669"/>
    <property type="project" value="UniProtKB-KW"/>
</dbReference>
<dbReference type="GO" id="GO:0030170">
    <property type="term" value="F:pyridoxal phosphate binding"/>
    <property type="evidence" value="ECO:0007669"/>
    <property type="project" value="InterPro"/>
</dbReference>
<dbReference type="Proteomes" id="UP001161389">
    <property type="component" value="Unassembled WGS sequence"/>
</dbReference>
<comment type="similarity">
    <text evidence="2 6">Belongs to the class-I pyridoxal-phosphate-dependent aminotransferase family.</text>
</comment>
<evidence type="ECO:0000256" key="6">
    <source>
        <dbReference type="RuleBase" id="RU000481"/>
    </source>
</evidence>
<reference evidence="8" key="2">
    <citation type="submission" date="2023-01" db="EMBL/GenBank/DDBJ databases">
        <title>Draft genome sequence of Litoribrevibacter albus strain NBRC 110071.</title>
        <authorList>
            <person name="Sun Q."/>
            <person name="Mori K."/>
        </authorList>
    </citation>
    <scope>NUCLEOTIDE SEQUENCE</scope>
    <source>
        <strain evidence="8">NBRC 110071</strain>
    </source>
</reference>
<dbReference type="PROSITE" id="PS00105">
    <property type="entry name" value="AA_TRANSFER_CLASS_1"/>
    <property type="match status" value="1"/>
</dbReference>
<organism evidence="8 9">
    <name type="scientific">Litoribrevibacter albus</name>
    <dbReference type="NCBI Taxonomy" id="1473156"/>
    <lineage>
        <taxon>Bacteria</taxon>
        <taxon>Pseudomonadati</taxon>
        <taxon>Pseudomonadota</taxon>
        <taxon>Gammaproteobacteria</taxon>
        <taxon>Oceanospirillales</taxon>
        <taxon>Oceanospirillaceae</taxon>
        <taxon>Litoribrevibacter</taxon>
    </lineage>
</organism>
<dbReference type="PANTHER" id="PTHR46383:SF1">
    <property type="entry name" value="ASPARTATE AMINOTRANSFERASE"/>
    <property type="match status" value="1"/>
</dbReference>
<evidence type="ECO:0000256" key="1">
    <source>
        <dbReference type="ARBA" id="ARBA00001933"/>
    </source>
</evidence>
<keyword evidence="4 6" id="KW-0808">Transferase</keyword>
<dbReference type="Pfam" id="PF00155">
    <property type="entry name" value="Aminotran_1_2"/>
    <property type="match status" value="1"/>
</dbReference>
<dbReference type="EMBL" id="BSNM01000011">
    <property type="protein sequence ID" value="GLQ30958.1"/>
    <property type="molecule type" value="Genomic_DNA"/>
</dbReference>
<accession>A0AA37W745</accession>
<dbReference type="InterPro" id="IPR015421">
    <property type="entry name" value="PyrdxlP-dep_Trfase_major"/>
</dbReference>
<evidence type="ECO:0000256" key="4">
    <source>
        <dbReference type="ARBA" id="ARBA00022679"/>
    </source>
</evidence>
<proteinExistence type="inferred from homology"/>
<keyword evidence="5" id="KW-0663">Pyridoxal phosphate</keyword>
<reference evidence="8" key="1">
    <citation type="journal article" date="2014" name="Int. J. Syst. Evol. Microbiol.">
        <title>Complete genome sequence of Corynebacterium casei LMG S-19264T (=DSM 44701T), isolated from a smear-ripened cheese.</title>
        <authorList>
            <consortium name="US DOE Joint Genome Institute (JGI-PGF)"/>
            <person name="Walter F."/>
            <person name="Albersmeier A."/>
            <person name="Kalinowski J."/>
            <person name="Ruckert C."/>
        </authorList>
    </citation>
    <scope>NUCLEOTIDE SEQUENCE</scope>
    <source>
        <strain evidence="8">NBRC 110071</strain>
    </source>
</reference>
<protein>
    <recommendedName>
        <fullName evidence="6">Aminotransferase</fullName>
        <ecNumber evidence="6">2.6.1.-</ecNumber>
    </recommendedName>
</protein>
<dbReference type="InterPro" id="IPR004838">
    <property type="entry name" value="NHTrfase_class1_PyrdxlP-BS"/>
</dbReference>
<evidence type="ECO:0000256" key="5">
    <source>
        <dbReference type="ARBA" id="ARBA00022898"/>
    </source>
</evidence>
<dbReference type="Gene3D" id="3.40.640.10">
    <property type="entry name" value="Type I PLP-dependent aspartate aminotransferase-like (Major domain)"/>
    <property type="match status" value="1"/>
</dbReference>
<evidence type="ECO:0000259" key="7">
    <source>
        <dbReference type="Pfam" id="PF00155"/>
    </source>
</evidence>
<dbReference type="InterPro" id="IPR015422">
    <property type="entry name" value="PyrdxlP-dep_Trfase_small"/>
</dbReference>
<name>A0AA37W745_9GAMM</name>
<evidence type="ECO:0000313" key="9">
    <source>
        <dbReference type="Proteomes" id="UP001161389"/>
    </source>
</evidence>